<gene>
    <name evidence="2" type="ORF">PQR57_42405</name>
</gene>
<evidence type="ECO:0000256" key="1">
    <source>
        <dbReference type="SAM" id="Phobius"/>
    </source>
</evidence>
<keyword evidence="1" id="KW-1133">Transmembrane helix</keyword>
<dbReference type="PANTHER" id="PTHR36535:SF1">
    <property type="entry name" value="DUF1772 DOMAIN-CONTAINING PROTEIN"/>
    <property type="match status" value="1"/>
</dbReference>
<name>A0ABW9B5M5_9BURK</name>
<accession>A0ABW9B5M5</accession>
<reference evidence="2 3" key="1">
    <citation type="journal article" date="2024" name="Chem. Sci.">
        <title>Discovery of megapolipeptins by genome mining of a Burkholderiales bacteria collection.</title>
        <authorList>
            <person name="Paulo B.S."/>
            <person name="Recchia M.J.J."/>
            <person name="Lee S."/>
            <person name="Fergusson C.H."/>
            <person name="Romanowski S.B."/>
            <person name="Hernandez A."/>
            <person name="Krull N."/>
            <person name="Liu D.Y."/>
            <person name="Cavanagh H."/>
            <person name="Bos A."/>
            <person name="Gray C.A."/>
            <person name="Murphy B.T."/>
            <person name="Linington R.G."/>
            <person name="Eustaquio A.S."/>
        </authorList>
    </citation>
    <scope>NUCLEOTIDE SEQUENCE [LARGE SCALE GENOMIC DNA]</scope>
    <source>
        <strain evidence="2 3">RL17-350-BIC-A</strain>
    </source>
</reference>
<keyword evidence="1" id="KW-0812">Transmembrane</keyword>
<evidence type="ECO:0000313" key="2">
    <source>
        <dbReference type="EMBL" id="MFM0007580.1"/>
    </source>
</evidence>
<comment type="caution">
    <text evidence="2">The sequence shown here is derived from an EMBL/GenBank/DDBJ whole genome shotgun (WGS) entry which is preliminary data.</text>
</comment>
<dbReference type="InterPro" id="IPR013901">
    <property type="entry name" value="Anthrone_oxy"/>
</dbReference>
<feature type="transmembrane region" description="Helical" evidence="1">
    <location>
        <begin position="47"/>
        <end position="70"/>
    </location>
</feature>
<proteinExistence type="predicted"/>
<organism evidence="2 3">
    <name type="scientific">Paraburkholderia dipogonis</name>
    <dbReference type="NCBI Taxonomy" id="1211383"/>
    <lineage>
        <taxon>Bacteria</taxon>
        <taxon>Pseudomonadati</taxon>
        <taxon>Pseudomonadota</taxon>
        <taxon>Betaproteobacteria</taxon>
        <taxon>Burkholderiales</taxon>
        <taxon>Burkholderiaceae</taxon>
        <taxon>Paraburkholderia</taxon>
    </lineage>
</organism>
<feature type="transmembrane region" description="Helical" evidence="1">
    <location>
        <begin position="125"/>
        <end position="145"/>
    </location>
</feature>
<evidence type="ECO:0000313" key="3">
    <source>
        <dbReference type="Proteomes" id="UP001629230"/>
    </source>
</evidence>
<dbReference type="Pfam" id="PF08592">
    <property type="entry name" value="Anthrone_oxy"/>
    <property type="match status" value="1"/>
</dbReference>
<sequence length="148" mass="15743">MLGVAQFIATLGCTVFSGAAIYISLVEHPARMQCDTRTAATVWAPSYRRATIMQAPLAVLSCIAGIVAWWLGGTALWLVGALLIGSVVPFTLIIIKPTNAQLLAQGRDLASAETRALLEKWGRLHAVRSVSSLAASLIFLTAALMQHV</sequence>
<keyword evidence="3" id="KW-1185">Reference proteome</keyword>
<keyword evidence="1" id="KW-0472">Membrane</keyword>
<protein>
    <submittedName>
        <fullName evidence="2">DUF1772 domain-containing protein</fullName>
    </submittedName>
</protein>
<dbReference type="EMBL" id="JAQQEZ010000063">
    <property type="protein sequence ID" value="MFM0007580.1"/>
    <property type="molecule type" value="Genomic_DNA"/>
</dbReference>
<feature type="transmembrane region" description="Helical" evidence="1">
    <location>
        <begin position="76"/>
        <end position="95"/>
    </location>
</feature>
<dbReference type="Proteomes" id="UP001629230">
    <property type="component" value="Unassembled WGS sequence"/>
</dbReference>
<feature type="transmembrane region" description="Helical" evidence="1">
    <location>
        <begin position="6"/>
        <end position="26"/>
    </location>
</feature>
<dbReference type="PANTHER" id="PTHR36535">
    <property type="entry name" value="YALI0E30327P"/>
    <property type="match status" value="1"/>
</dbReference>
<dbReference type="RefSeq" id="WP_408182267.1">
    <property type="nucleotide sequence ID" value="NZ_JAQQEZ010000063.1"/>
</dbReference>